<accession>A0A2V0PMA1</accession>
<dbReference type="InParanoid" id="A0A2V0PMA1"/>
<evidence type="ECO:0000256" key="1">
    <source>
        <dbReference type="SAM" id="SignalP"/>
    </source>
</evidence>
<dbReference type="AlphaFoldDB" id="A0A2V0PMA1"/>
<name>A0A2V0PMA1_9CHLO</name>
<sequence length="172" mass="18894">MAAVRAVAALLVVLAAAGAALADGDPRFIPARVASRVRPQTPGQGAAEELKRRSTLPDFTYEPLDWWSDWLRPIKPEAGKKQKTTICGETGDVDYKLPELLPAQTAAIKASWKMPTTLGEARVRFFLDSACTVFNESVNNVQWSETTTVLEAGTKYTYLELDDGGTTMWYPQ</sequence>
<dbReference type="Proteomes" id="UP000247498">
    <property type="component" value="Unassembled WGS sequence"/>
</dbReference>
<comment type="caution">
    <text evidence="2">The sequence shown here is derived from an EMBL/GenBank/DDBJ whole genome shotgun (WGS) entry which is preliminary data.</text>
</comment>
<evidence type="ECO:0000313" key="2">
    <source>
        <dbReference type="EMBL" id="GBF98185.1"/>
    </source>
</evidence>
<feature type="chain" id="PRO_5016004173" evidence="1">
    <location>
        <begin position="23"/>
        <end position="172"/>
    </location>
</feature>
<reference evidence="2 3" key="1">
    <citation type="journal article" date="2018" name="Sci. Rep.">
        <title>Raphidocelis subcapitata (=Pseudokirchneriella subcapitata) provides an insight into genome evolution and environmental adaptations in the Sphaeropleales.</title>
        <authorList>
            <person name="Suzuki S."/>
            <person name="Yamaguchi H."/>
            <person name="Nakajima N."/>
            <person name="Kawachi M."/>
        </authorList>
    </citation>
    <scope>NUCLEOTIDE SEQUENCE [LARGE SCALE GENOMIC DNA]</scope>
    <source>
        <strain evidence="2 3">NIES-35</strain>
    </source>
</reference>
<evidence type="ECO:0000313" key="3">
    <source>
        <dbReference type="Proteomes" id="UP000247498"/>
    </source>
</evidence>
<feature type="signal peptide" evidence="1">
    <location>
        <begin position="1"/>
        <end position="22"/>
    </location>
</feature>
<gene>
    <name evidence="2" type="ORF">Rsub_10685</name>
</gene>
<organism evidence="2 3">
    <name type="scientific">Raphidocelis subcapitata</name>
    <dbReference type="NCBI Taxonomy" id="307507"/>
    <lineage>
        <taxon>Eukaryota</taxon>
        <taxon>Viridiplantae</taxon>
        <taxon>Chlorophyta</taxon>
        <taxon>core chlorophytes</taxon>
        <taxon>Chlorophyceae</taxon>
        <taxon>CS clade</taxon>
        <taxon>Sphaeropleales</taxon>
        <taxon>Selenastraceae</taxon>
        <taxon>Raphidocelis</taxon>
    </lineage>
</organism>
<keyword evidence="3" id="KW-1185">Reference proteome</keyword>
<keyword evidence="1" id="KW-0732">Signal</keyword>
<dbReference type="EMBL" id="BDRX01000118">
    <property type="protein sequence ID" value="GBF98185.1"/>
    <property type="molecule type" value="Genomic_DNA"/>
</dbReference>
<proteinExistence type="predicted"/>
<protein>
    <submittedName>
        <fullName evidence="2">Uncharacterized protein</fullName>
    </submittedName>
</protein>